<dbReference type="PROSITE" id="PS51292">
    <property type="entry name" value="ZF_RING_CH"/>
    <property type="match status" value="1"/>
</dbReference>
<dbReference type="EMBL" id="PKPP01011111">
    <property type="protein sequence ID" value="PWA44751.1"/>
    <property type="molecule type" value="Genomic_DNA"/>
</dbReference>
<dbReference type="InterPro" id="IPR033275">
    <property type="entry name" value="MARCH-like"/>
</dbReference>
<accession>A0A2U1L712</accession>
<feature type="compositionally biased region" description="Polar residues" evidence="4">
    <location>
        <begin position="377"/>
        <end position="386"/>
    </location>
</feature>
<dbReference type="Pfam" id="PF12428">
    <property type="entry name" value="DUF3675"/>
    <property type="match status" value="2"/>
</dbReference>
<reference evidence="7 8" key="1">
    <citation type="journal article" date="2018" name="Mol. Plant">
        <title>The genome of Artemisia annua provides insight into the evolution of Asteraceae family and artemisinin biosynthesis.</title>
        <authorList>
            <person name="Shen Q."/>
            <person name="Zhang L."/>
            <person name="Liao Z."/>
            <person name="Wang S."/>
            <person name="Yan T."/>
            <person name="Shi P."/>
            <person name="Liu M."/>
            <person name="Fu X."/>
            <person name="Pan Q."/>
            <person name="Wang Y."/>
            <person name="Lv Z."/>
            <person name="Lu X."/>
            <person name="Zhang F."/>
            <person name="Jiang W."/>
            <person name="Ma Y."/>
            <person name="Chen M."/>
            <person name="Hao X."/>
            <person name="Li L."/>
            <person name="Tang Y."/>
            <person name="Lv G."/>
            <person name="Zhou Y."/>
            <person name="Sun X."/>
            <person name="Brodelius P.E."/>
            <person name="Rose J.K.C."/>
            <person name="Tang K."/>
        </authorList>
    </citation>
    <scope>NUCLEOTIDE SEQUENCE [LARGE SCALE GENOMIC DNA]</scope>
    <source>
        <strain evidence="8">cv. Huhao1</strain>
        <tissue evidence="7">Leaf</tissue>
    </source>
</reference>
<dbReference type="PANTHER" id="PTHR23012:SF174">
    <property type="entry name" value="OS01G0121200 PROTEIN"/>
    <property type="match status" value="1"/>
</dbReference>
<dbReference type="GO" id="GO:0016567">
    <property type="term" value="P:protein ubiquitination"/>
    <property type="evidence" value="ECO:0007669"/>
    <property type="project" value="TreeGrafter"/>
</dbReference>
<dbReference type="SMART" id="SM00744">
    <property type="entry name" value="RINGv"/>
    <property type="match status" value="2"/>
</dbReference>
<feature type="transmembrane region" description="Helical" evidence="5">
    <location>
        <begin position="326"/>
        <end position="347"/>
    </location>
</feature>
<keyword evidence="8" id="KW-1185">Reference proteome</keyword>
<dbReference type="Proteomes" id="UP000245207">
    <property type="component" value="Unassembled WGS sequence"/>
</dbReference>
<organism evidence="7 8">
    <name type="scientific">Artemisia annua</name>
    <name type="common">Sweet wormwood</name>
    <dbReference type="NCBI Taxonomy" id="35608"/>
    <lineage>
        <taxon>Eukaryota</taxon>
        <taxon>Viridiplantae</taxon>
        <taxon>Streptophyta</taxon>
        <taxon>Embryophyta</taxon>
        <taxon>Tracheophyta</taxon>
        <taxon>Spermatophyta</taxon>
        <taxon>Magnoliopsida</taxon>
        <taxon>eudicotyledons</taxon>
        <taxon>Gunneridae</taxon>
        <taxon>Pentapetalae</taxon>
        <taxon>asterids</taxon>
        <taxon>campanulids</taxon>
        <taxon>Asterales</taxon>
        <taxon>Asteraceae</taxon>
        <taxon>Asteroideae</taxon>
        <taxon>Anthemideae</taxon>
        <taxon>Artemisiinae</taxon>
        <taxon>Artemisia</taxon>
    </lineage>
</organism>
<dbReference type="STRING" id="35608.A0A2U1L712"/>
<proteinExistence type="predicted"/>
<feature type="region of interest" description="Disordered" evidence="4">
    <location>
        <begin position="365"/>
        <end position="392"/>
    </location>
</feature>
<dbReference type="FunFam" id="3.30.40.10:FF:000337">
    <property type="entry name" value="Zinc finger family protein"/>
    <property type="match status" value="1"/>
</dbReference>
<dbReference type="InterPro" id="IPR013083">
    <property type="entry name" value="Znf_RING/FYVE/PHD"/>
</dbReference>
<evidence type="ECO:0000256" key="5">
    <source>
        <dbReference type="SAM" id="Phobius"/>
    </source>
</evidence>
<feature type="domain" description="RING-CH-type" evidence="6">
    <location>
        <begin position="49"/>
        <end position="109"/>
    </location>
</feature>
<evidence type="ECO:0000313" key="7">
    <source>
        <dbReference type="EMBL" id="PWA44751.1"/>
    </source>
</evidence>
<evidence type="ECO:0000256" key="3">
    <source>
        <dbReference type="ARBA" id="ARBA00022833"/>
    </source>
</evidence>
<evidence type="ECO:0000259" key="6">
    <source>
        <dbReference type="PROSITE" id="PS51292"/>
    </source>
</evidence>
<name>A0A2U1L712_ARTAN</name>
<keyword evidence="3" id="KW-0862">Zinc</keyword>
<dbReference type="PANTHER" id="PTHR23012">
    <property type="entry name" value="RING/FYVE/PHD ZINC FINGER DOMAIN-CONTAINING"/>
    <property type="match status" value="1"/>
</dbReference>
<dbReference type="GO" id="GO:0004842">
    <property type="term" value="F:ubiquitin-protein transferase activity"/>
    <property type="evidence" value="ECO:0007669"/>
    <property type="project" value="TreeGrafter"/>
</dbReference>
<dbReference type="InterPro" id="IPR011016">
    <property type="entry name" value="Znf_RING-CH"/>
</dbReference>
<sequence length="392" mass="44639">MGDHFVFLVDRLLTEATLEAALESRNPSKQPDPVRNEDAVIDCSSHDVFTPKKLVECRICQDEDFDVNMETPCSCCGSLKYAHRRCVQRWCNEKGDTICEICHQQFKPGYTAPSPVFRLGGIPLNFRGHWQIARRDMNNNPQIIAVVSPERSFVDQEYDEYADSTSRSVFCFRSVAAIFVVLLFLRHALPVIANRAGSYSFSVFMYAHRRCVQRWCNEKGDTICEICHQQFKPGYTAPSPVFRLGGIPLNFRGHWQIARRDMNNNPQIIAVVSPERSFVDQEYDEYADSTSRSVFCFRSVAAIFVVLLFLRHALPVIANRAGSYSFSVFMLWFLRTTAIVLPIYVMMKAMMALIHRRRRLASNASSSSLSSSDEGETSLTPSQNQPRVARVD</sequence>
<evidence type="ECO:0000256" key="1">
    <source>
        <dbReference type="ARBA" id="ARBA00022723"/>
    </source>
</evidence>
<dbReference type="CDD" id="cd16495">
    <property type="entry name" value="RING_CH-C4HC3_MARCH"/>
    <property type="match status" value="1"/>
</dbReference>
<dbReference type="Pfam" id="PF12906">
    <property type="entry name" value="RINGv"/>
    <property type="match status" value="1"/>
</dbReference>
<keyword evidence="1" id="KW-0479">Metal-binding</keyword>
<dbReference type="OrthoDB" id="264354at2759"/>
<feature type="transmembrane region" description="Helical" evidence="5">
    <location>
        <begin position="295"/>
        <end position="314"/>
    </location>
</feature>
<evidence type="ECO:0000256" key="4">
    <source>
        <dbReference type="SAM" id="MobiDB-lite"/>
    </source>
</evidence>
<keyword evidence="5" id="KW-0472">Membrane</keyword>
<protein>
    <submittedName>
        <fullName evidence="7">RING/FYVE/PHD zinc finger superfamily protein</fullName>
    </submittedName>
</protein>
<comment type="caution">
    <text evidence="7">The sequence shown here is derived from an EMBL/GenBank/DDBJ whole genome shotgun (WGS) entry which is preliminary data.</text>
</comment>
<dbReference type="AlphaFoldDB" id="A0A2U1L712"/>
<keyword evidence="5" id="KW-0812">Transmembrane</keyword>
<keyword evidence="5" id="KW-1133">Transmembrane helix</keyword>
<evidence type="ECO:0000313" key="8">
    <source>
        <dbReference type="Proteomes" id="UP000245207"/>
    </source>
</evidence>
<dbReference type="InterPro" id="IPR022143">
    <property type="entry name" value="DUF3675"/>
</dbReference>
<gene>
    <name evidence="7" type="ORF">CTI12_AA505700</name>
</gene>
<evidence type="ECO:0000256" key="2">
    <source>
        <dbReference type="ARBA" id="ARBA00022771"/>
    </source>
</evidence>
<dbReference type="Gene3D" id="3.30.40.10">
    <property type="entry name" value="Zinc/RING finger domain, C3HC4 (zinc finger)"/>
    <property type="match status" value="2"/>
</dbReference>
<dbReference type="SUPFAM" id="SSF57850">
    <property type="entry name" value="RING/U-box"/>
    <property type="match status" value="2"/>
</dbReference>
<dbReference type="GO" id="GO:0008270">
    <property type="term" value="F:zinc ion binding"/>
    <property type="evidence" value="ECO:0007669"/>
    <property type="project" value="UniProtKB-KW"/>
</dbReference>
<dbReference type="GO" id="GO:0016020">
    <property type="term" value="C:membrane"/>
    <property type="evidence" value="ECO:0007669"/>
    <property type="project" value="TreeGrafter"/>
</dbReference>
<keyword evidence="2" id="KW-0863">Zinc-finger</keyword>